<comment type="caution">
    <text evidence="6">The sequence shown here is derived from an EMBL/GenBank/DDBJ whole genome shotgun (WGS) entry which is preliminary data.</text>
</comment>
<gene>
    <name evidence="6" type="ORF">FIE12Z_1115</name>
</gene>
<keyword evidence="7" id="KW-1185">Reference proteome</keyword>
<evidence type="ECO:0000256" key="3">
    <source>
        <dbReference type="PROSITE-ProRule" id="PRU00339"/>
    </source>
</evidence>
<feature type="repeat" description="TPR" evidence="3">
    <location>
        <begin position="160"/>
        <end position="193"/>
    </location>
</feature>
<evidence type="ECO:0000313" key="6">
    <source>
        <dbReference type="EMBL" id="RFN54635.1"/>
    </source>
</evidence>
<evidence type="ECO:0000256" key="2">
    <source>
        <dbReference type="ARBA" id="ARBA00022803"/>
    </source>
</evidence>
<protein>
    <recommendedName>
        <fullName evidence="4">ER membrane protein complex subunit 2</fullName>
    </recommendedName>
</protein>
<keyword evidence="4" id="KW-0256">Endoplasmic reticulum</keyword>
<keyword evidence="1" id="KW-0677">Repeat</keyword>
<sequence>MATVLARPQGQLSPAEALRLAQQAPSILKSNPKAFSASPLVSLFSAAETSELWTIYENLIITCLQTGDDDSAHLCLERLILRFGDENERVMALKGLIKEAAATNNNELQAVLKEYEDILQQDGTNIYIAKRRVALLRSMGKTPEAISSLVWLLEFNPTDAEGWAELSDLYLSQGLYSQAIYALEEVIVLAPNAWNLHAKLGEVTLMAANETSDGSSQKYLANSVKRFCRSIELCEDYLRGYYGLKKVTDKVLAEAAKSKKQQPEDGEFALPEQETLKKLNQAATQKLAEIVRRYGAQEPLWQGYNADEIAAARELLNKSSSEVVSEQKASPVCQEGFSYRMRCAISSLPTVNKSGLWEVEVTEHAQHGSWRSSKVPTDLTSGGSNAELGFAGHSARGAIQGHAGGVHRALNG</sequence>
<dbReference type="PANTHER" id="PTHR12760">
    <property type="entry name" value="TETRATRICOPEPTIDE REPEAT PROTEIN"/>
    <property type="match status" value="1"/>
</dbReference>
<dbReference type="SUPFAM" id="SSF48452">
    <property type="entry name" value="TPR-like"/>
    <property type="match status" value="1"/>
</dbReference>
<comment type="similarity">
    <text evidence="4">Belongs to the EMC2 family.</text>
</comment>
<evidence type="ECO:0000256" key="4">
    <source>
        <dbReference type="RuleBase" id="RU367091"/>
    </source>
</evidence>
<dbReference type="STRING" id="2594813.A0A395N3R3"/>
<comment type="function">
    <text evidence="4">Part of the endoplasmic reticulum membrane protein complex (EMC) that enables the energy-independent insertion into endoplasmic reticulum membranes of newly synthesized membrane proteins.</text>
</comment>
<dbReference type="Pfam" id="PF22890">
    <property type="entry name" value="TPR_EMC2"/>
    <property type="match status" value="1"/>
</dbReference>
<keyword evidence="2 3" id="KW-0802">TPR repeat</keyword>
<dbReference type="Gene3D" id="1.25.40.10">
    <property type="entry name" value="Tetratricopeptide repeat domain"/>
    <property type="match status" value="1"/>
</dbReference>
<dbReference type="PROSITE" id="PS50005">
    <property type="entry name" value="TPR"/>
    <property type="match status" value="1"/>
</dbReference>
<evidence type="ECO:0000256" key="1">
    <source>
        <dbReference type="ARBA" id="ARBA00022737"/>
    </source>
</evidence>
<dbReference type="EMBL" id="PXXK01000023">
    <property type="protein sequence ID" value="RFN54635.1"/>
    <property type="molecule type" value="Genomic_DNA"/>
</dbReference>
<reference evidence="6 7" key="1">
    <citation type="journal article" date="2018" name="PLoS Pathog.">
        <title>Evolution of structural diversity of trichothecenes, a family of toxins produced by plant pathogenic and entomopathogenic fungi.</title>
        <authorList>
            <person name="Proctor R.H."/>
            <person name="McCormick S.P."/>
            <person name="Kim H.S."/>
            <person name="Cardoza R.E."/>
            <person name="Stanley A.M."/>
            <person name="Lindo L."/>
            <person name="Kelly A."/>
            <person name="Brown D.W."/>
            <person name="Lee T."/>
            <person name="Vaughan M.M."/>
            <person name="Alexander N.J."/>
            <person name="Busman M."/>
            <person name="Gutierrez S."/>
        </authorList>
    </citation>
    <scope>NUCLEOTIDE SEQUENCE [LARGE SCALE GENOMIC DNA]</scope>
    <source>
        <strain evidence="6 7">NRRL 13405</strain>
    </source>
</reference>
<feature type="domain" description="EMC2 TPR-like" evidence="5">
    <location>
        <begin position="107"/>
        <end position="211"/>
    </location>
</feature>
<proteinExistence type="inferred from homology"/>
<dbReference type="Proteomes" id="UP000265631">
    <property type="component" value="Unassembled WGS sequence"/>
</dbReference>
<dbReference type="InterPro" id="IPR011990">
    <property type="entry name" value="TPR-like_helical_dom_sf"/>
</dbReference>
<keyword evidence="4" id="KW-0472">Membrane</keyword>
<evidence type="ECO:0000313" key="7">
    <source>
        <dbReference type="Proteomes" id="UP000265631"/>
    </source>
</evidence>
<dbReference type="InterPro" id="IPR039856">
    <property type="entry name" value="EMC2-like"/>
</dbReference>
<accession>A0A395N3R3</accession>
<comment type="subunit">
    <text evidence="4">Component of the ER membrane protein complex (EMC).</text>
</comment>
<dbReference type="InterPro" id="IPR055217">
    <property type="entry name" value="TPR_EMC2"/>
</dbReference>
<dbReference type="GO" id="GO:0072546">
    <property type="term" value="C:EMC complex"/>
    <property type="evidence" value="ECO:0007669"/>
    <property type="project" value="UniProtKB-UniRule"/>
</dbReference>
<comment type="subcellular location">
    <subcellularLocation>
        <location evidence="4">Endoplasmic reticulum membrane</location>
        <topology evidence="4">Peripheral membrane protein</topology>
        <orientation evidence="4">Cytoplasmic side</orientation>
    </subcellularLocation>
</comment>
<dbReference type="InterPro" id="IPR019734">
    <property type="entry name" value="TPR_rpt"/>
</dbReference>
<dbReference type="AlphaFoldDB" id="A0A395N3R3"/>
<organism evidence="6 7">
    <name type="scientific">Fusarium flagelliforme</name>
    <dbReference type="NCBI Taxonomy" id="2675880"/>
    <lineage>
        <taxon>Eukaryota</taxon>
        <taxon>Fungi</taxon>
        <taxon>Dikarya</taxon>
        <taxon>Ascomycota</taxon>
        <taxon>Pezizomycotina</taxon>
        <taxon>Sordariomycetes</taxon>
        <taxon>Hypocreomycetidae</taxon>
        <taxon>Hypocreales</taxon>
        <taxon>Nectriaceae</taxon>
        <taxon>Fusarium</taxon>
        <taxon>Fusarium incarnatum-equiseti species complex</taxon>
    </lineage>
</organism>
<name>A0A395N3R3_9HYPO</name>
<dbReference type="FunFam" id="1.25.40.10:FF:001208">
    <property type="entry name" value="Tetratricopeptide repeat domain-containing protein"/>
    <property type="match status" value="1"/>
</dbReference>
<evidence type="ECO:0000259" key="5">
    <source>
        <dbReference type="Pfam" id="PF22890"/>
    </source>
</evidence>